<feature type="domain" description="Ice-binding protein C-terminal" evidence="2">
    <location>
        <begin position="227"/>
        <end position="248"/>
    </location>
</feature>
<dbReference type="NCBIfam" id="NF038120">
    <property type="entry name" value="PEP_CTERM_QFxxD"/>
    <property type="match status" value="1"/>
</dbReference>
<dbReference type="EMBL" id="CP035913">
    <property type="protein sequence ID" value="QBE65677.1"/>
    <property type="molecule type" value="Genomic_DNA"/>
</dbReference>
<protein>
    <submittedName>
        <fullName evidence="3">PEP-CTERM sorting domain-containing protein</fullName>
    </submittedName>
</protein>
<dbReference type="InterPro" id="IPR013424">
    <property type="entry name" value="Ice-binding_C"/>
</dbReference>
<accession>A0A4P6L2M7</accession>
<feature type="chain" id="PRO_5020225721" evidence="1">
    <location>
        <begin position="35"/>
        <end position="253"/>
    </location>
</feature>
<dbReference type="NCBIfam" id="TIGR02595">
    <property type="entry name" value="PEP_CTERM"/>
    <property type="match status" value="1"/>
</dbReference>
<dbReference type="Pfam" id="PF07589">
    <property type="entry name" value="PEP-CTERM"/>
    <property type="match status" value="1"/>
</dbReference>
<name>A0A4P6L2M7_9BURK</name>
<evidence type="ECO:0000256" key="1">
    <source>
        <dbReference type="SAM" id="SignalP"/>
    </source>
</evidence>
<organism evidence="3 4">
    <name type="scientific">Pseudoduganella lutea</name>
    <dbReference type="NCBI Taxonomy" id="321985"/>
    <lineage>
        <taxon>Bacteria</taxon>
        <taxon>Pseudomonadati</taxon>
        <taxon>Pseudomonadota</taxon>
        <taxon>Betaproteobacteria</taxon>
        <taxon>Burkholderiales</taxon>
        <taxon>Oxalobacteraceae</taxon>
        <taxon>Telluria group</taxon>
        <taxon>Pseudoduganella</taxon>
    </lineage>
</organism>
<dbReference type="Proteomes" id="UP000290637">
    <property type="component" value="Chromosome"/>
</dbReference>
<dbReference type="KEGG" id="plue:EWM63_24055"/>
<feature type="signal peptide" evidence="1">
    <location>
        <begin position="1"/>
        <end position="34"/>
    </location>
</feature>
<keyword evidence="4" id="KW-1185">Reference proteome</keyword>
<evidence type="ECO:0000259" key="2">
    <source>
        <dbReference type="Pfam" id="PF07589"/>
    </source>
</evidence>
<sequence length="253" mass="26760">MKTTSRNTLRPDWRHVAPALLACAAALSAPAAQADVIDFEQIVSHSSQADSSVYLGGDTFSTNGFLAEVADSDYVQSFPDYEPGLAGATVAESEYTCTRLACPPPLSQYYAGLNDGSLTLSRGDASAFRVSALSFGAIAPRDANELLPFGQLRITGTRLDGSTLTAATDFPALYDWSEWTLNSTFAATVFTRITIDACTYTAASECLNGEDMLNLSQFALDDVHVSAVPEPSTVVLLTAGLLLVAARRLGGRA</sequence>
<dbReference type="OrthoDB" id="8707306at2"/>
<evidence type="ECO:0000313" key="4">
    <source>
        <dbReference type="Proteomes" id="UP000290637"/>
    </source>
</evidence>
<gene>
    <name evidence="3" type="ORF">EWM63_24055</name>
</gene>
<evidence type="ECO:0000313" key="3">
    <source>
        <dbReference type="EMBL" id="QBE65677.1"/>
    </source>
</evidence>
<keyword evidence="1" id="KW-0732">Signal</keyword>
<proteinExistence type="predicted"/>
<dbReference type="AlphaFoldDB" id="A0A4P6L2M7"/>
<dbReference type="RefSeq" id="WP_130188787.1">
    <property type="nucleotide sequence ID" value="NZ_CP035913.1"/>
</dbReference>
<reference evidence="3 4" key="1">
    <citation type="submission" date="2019-02" db="EMBL/GenBank/DDBJ databases">
        <title>Draft Genome Sequences of Six Type Strains of the Genus Massilia.</title>
        <authorList>
            <person name="Miess H."/>
            <person name="Frediansyhah A."/>
            <person name="Gross H."/>
        </authorList>
    </citation>
    <scope>NUCLEOTIDE SEQUENCE [LARGE SCALE GENOMIC DNA]</scope>
    <source>
        <strain evidence="3 4">DSM 17473</strain>
    </source>
</reference>